<gene>
    <name evidence="1" type="ORF">CEXT_767581</name>
</gene>
<accession>A0AAV4WKE7</accession>
<dbReference type="AlphaFoldDB" id="A0AAV4WKE7"/>
<dbReference type="EMBL" id="BPLR01016341">
    <property type="protein sequence ID" value="GIY83117.1"/>
    <property type="molecule type" value="Genomic_DNA"/>
</dbReference>
<proteinExistence type="predicted"/>
<evidence type="ECO:0000313" key="1">
    <source>
        <dbReference type="EMBL" id="GIY83117.1"/>
    </source>
</evidence>
<organism evidence="1 2">
    <name type="scientific">Caerostris extrusa</name>
    <name type="common">Bark spider</name>
    <name type="synonym">Caerostris bankana</name>
    <dbReference type="NCBI Taxonomy" id="172846"/>
    <lineage>
        <taxon>Eukaryota</taxon>
        <taxon>Metazoa</taxon>
        <taxon>Ecdysozoa</taxon>
        <taxon>Arthropoda</taxon>
        <taxon>Chelicerata</taxon>
        <taxon>Arachnida</taxon>
        <taxon>Araneae</taxon>
        <taxon>Araneomorphae</taxon>
        <taxon>Entelegynae</taxon>
        <taxon>Araneoidea</taxon>
        <taxon>Araneidae</taxon>
        <taxon>Caerostris</taxon>
    </lineage>
</organism>
<keyword evidence="2" id="KW-1185">Reference proteome</keyword>
<comment type="caution">
    <text evidence="1">The sequence shown here is derived from an EMBL/GenBank/DDBJ whole genome shotgun (WGS) entry which is preliminary data.</text>
</comment>
<evidence type="ECO:0000313" key="2">
    <source>
        <dbReference type="Proteomes" id="UP001054945"/>
    </source>
</evidence>
<name>A0AAV4WKE7_CAEEX</name>
<dbReference type="Proteomes" id="UP001054945">
    <property type="component" value="Unassembled WGS sequence"/>
</dbReference>
<sequence length="124" mass="13403">MSANSFPNSDMSSCPDQLHCFPEGIFITGHGAVGLYQSRFFNTGPVCSCGTPKRTKYTLFSIGSRSNPHGGDVVPSLPGQHWCTTSKLDVLIVLGWGCCRNTVHLSRVPSGRAIETLIYAVIDK</sequence>
<reference evidence="1 2" key="1">
    <citation type="submission" date="2021-06" db="EMBL/GenBank/DDBJ databases">
        <title>Caerostris extrusa draft genome.</title>
        <authorList>
            <person name="Kono N."/>
            <person name="Arakawa K."/>
        </authorList>
    </citation>
    <scope>NUCLEOTIDE SEQUENCE [LARGE SCALE GENOMIC DNA]</scope>
</reference>
<protein>
    <submittedName>
        <fullName evidence="1">Uncharacterized protein</fullName>
    </submittedName>
</protein>